<evidence type="ECO:0000256" key="4">
    <source>
        <dbReference type="PIRNR" id="PIRNR006707"/>
    </source>
</evidence>
<keyword evidence="7" id="KW-1185">Reference proteome</keyword>
<dbReference type="STRING" id="407036.SAMN05216243_1311"/>
<dbReference type="InterPro" id="IPR011991">
    <property type="entry name" value="ArsR-like_HTH"/>
</dbReference>
<dbReference type="InterPro" id="IPR000835">
    <property type="entry name" value="HTH_MarR-typ"/>
</dbReference>
<proteinExistence type="inferred from homology"/>
<dbReference type="EMBL" id="FNFL01000001">
    <property type="protein sequence ID" value="SDJ88816.1"/>
    <property type="molecule type" value="Genomic_DNA"/>
</dbReference>
<dbReference type="AlphaFoldDB" id="A0A1G8XEG8"/>
<dbReference type="Proteomes" id="UP000198694">
    <property type="component" value="Unassembled WGS sequence"/>
</dbReference>
<evidence type="ECO:0000259" key="5">
    <source>
        <dbReference type="Pfam" id="PF12802"/>
    </source>
</evidence>
<keyword evidence="1 4" id="KW-0805">Transcription regulation</keyword>
<evidence type="ECO:0000313" key="6">
    <source>
        <dbReference type="EMBL" id="SDJ88816.1"/>
    </source>
</evidence>
<dbReference type="GO" id="GO:0003677">
    <property type="term" value="F:DNA binding"/>
    <property type="evidence" value="ECO:0007669"/>
    <property type="project" value="UniProtKB-UniRule"/>
</dbReference>
<dbReference type="PANTHER" id="PTHR38465:SF1">
    <property type="entry name" value="HTH-TYPE TRANSCRIPTIONAL REGULATOR MJ1563-RELATED"/>
    <property type="match status" value="1"/>
</dbReference>
<keyword evidence="2 4" id="KW-0238">DNA-binding</keyword>
<dbReference type="CDD" id="cd00090">
    <property type="entry name" value="HTH_ARSR"/>
    <property type="match status" value="1"/>
</dbReference>
<reference evidence="6 7" key="1">
    <citation type="submission" date="2016-10" db="EMBL/GenBank/DDBJ databases">
        <authorList>
            <person name="de Groot N.N."/>
        </authorList>
    </citation>
    <scope>NUCLEOTIDE SEQUENCE [LARGE SCALE GENOMIC DNA]</scope>
    <source>
        <strain evidence="6 7">CGMCC 1.6502</strain>
    </source>
</reference>
<dbReference type="InterPro" id="IPR026282">
    <property type="entry name" value="MJ1563"/>
</dbReference>
<protein>
    <recommendedName>
        <fullName evidence="4">HTH-type transcriptional regulator</fullName>
    </recommendedName>
</protein>
<dbReference type="OrthoDB" id="9800374at2"/>
<dbReference type="InterPro" id="IPR036388">
    <property type="entry name" value="WH-like_DNA-bd_sf"/>
</dbReference>
<accession>A0A1G8XEG8</accession>
<feature type="domain" description="HTH marR-type" evidence="5">
    <location>
        <begin position="24"/>
        <end position="75"/>
    </location>
</feature>
<dbReference type="PANTHER" id="PTHR38465">
    <property type="entry name" value="HTH-TYPE TRANSCRIPTIONAL REGULATOR MJ1563-RELATED"/>
    <property type="match status" value="1"/>
</dbReference>
<organism evidence="6 7">
    <name type="scientific">Sediminibacillus albus</name>
    <dbReference type="NCBI Taxonomy" id="407036"/>
    <lineage>
        <taxon>Bacteria</taxon>
        <taxon>Bacillati</taxon>
        <taxon>Bacillota</taxon>
        <taxon>Bacilli</taxon>
        <taxon>Bacillales</taxon>
        <taxon>Bacillaceae</taxon>
        <taxon>Sediminibacillus</taxon>
    </lineage>
</organism>
<dbReference type="Pfam" id="PF12802">
    <property type="entry name" value="MarR_2"/>
    <property type="match status" value="1"/>
</dbReference>
<dbReference type="PIRSF" id="PIRSF006707">
    <property type="entry name" value="MJ1563"/>
    <property type="match status" value="1"/>
</dbReference>
<dbReference type="SUPFAM" id="SSF46785">
    <property type="entry name" value="Winged helix' DNA-binding domain"/>
    <property type="match status" value="1"/>
</dbReference>
<dbReference type="InterPro" id="IPR036390">
    <property type="entry name" value="WH_DNA-bd_sf"/>
</dbReference>
<sequence>MSEPNLKDINELITTEFAKTVEMFGLTPSEARLFAILYLEGEPMTLDEMGEALGKSKTSMSTGIRSLLELNLVERVWKKGERKDLYRADENLYKKFMNAFIHKWMDATNRQKHSLEQIETVLSQNGSNLPGAADPKEVNDLNARLKDMIAFHQLLETAFKKIKPANSVSIDQKLNS</sequence>
<comment type="similarity">
    <text evidence="4">Belongs to the GbsR family.</text>
</comment>
<dbReference type="Gene3D" id="1.10.10.10">
    <property type="entry name" value="Winged helix-like DNA-binding domain superfamily/Winged helix DNA-binding domain"/>
    <property type="match status" value="1"/>
</dbReference>
<dbReference type="GO" id="GO:0003700">
    <property type="term" value="F:DNA-binding transcription factor activity"/>
    <property type="evidence" value="ECO:0007669"/>
    <property type="project" value="InterPro"/>
</dbReference>
<evidence type="ECO:0000256" key="2">
    <source>
        <dbReference type="ARBA" id="ARBA00023125"/>
    </source>
</evidence>
<gene>
    <name evidence="6" type="ORF">SAMN05216243_1311</name>
</gene>
<keyword evidence="3 4" id="KW-0804">Transcription</keyword>
<evidence type="ECO:0000313" key="7">
    <source>
        <dbReference type="Proteomes" id="UP000198694"/>
    </source>
</evidence>
<evidence type="ECO:0000256" key="1">
    <source>
        <dbReference type="ARBA" id="ARBA00023015"/>
    </source>
</evidence>
<name>A0A1G8XEG8_9BACI</name>
<dbReference type="InterPro" id="IPR052362">
    <property type="entry name" value="HTH-GbsR_regulator"/>
</dbReference>
<evidence type="ECO:0000256" key="3">
    <source>
        <dbReference type="ARBA" id="ARBA00023163"/>
    </source>
</evidence>
<dbReference type="RefSeq" id="WP_093212141.1">
    <property type="nucleotide sequence ID" value="NZ_FNFL01000001.1"/>
</dbReference>